<dbReference type="EMBL" id="PP990758">
    <property type="protein sequence ID" value="XCN35362.1"/>
    <property type="molecule type" value="Genomic_DNA"/>
</dbReference>
<dbReference type="GO" id="GO:0016020">
    <property type="term" value="C:membrane"/>
    <property type="evidence" value="ECO:0007669"/>
    <property type="project" value="UniProtKB-SubCell"/>
</dbReference>
<evidence type="ECO:0000313" key="10">
    <source>
        <dbReference type="EMBL" id="XCN35362.1"/>
    </source>
</evidence>
<keyword evidence="5 8" id="KW-0472">Membrane</keyword>
<evidence type="ECO:0000256" key="8">
    <source>
        <dbReference type="SAM" id="Phobius"/>
    </source>
</evidence>
<feature type="transmembrane region" description="Helical" evidence="8">
    <location>
        <begin position="23"/>
        <end position="43"/>
    </location>
</feature>
<evidence type="ECO:0000256" key="2">
    <source>
        <dbReference type="ARBA" id="ARBA00012944"/>
    </source>
</evidence>
<reference evidence="10" key="1">
    <citation type="submission" date="2024-06" db="EMBL/GenBank/DDBJ databases">
        <title>Genomic investigations of benthic invertebrates from the Clarion-Clipperton fields of polymetallic nodules.</title>
        <authorList>
            <person name="Gastineau R."/>
            <person name="Dabek P."/>
            <person name="Mianowicz K."/>
            <person name="Otis C."/>
            <person name="Stoyanova V."/>
            <person name="Krawcewicz A."/>
            <person name="Abramowski T."/>
        </authorList>
    </citation>
    <scope>NUCLEOTIDE SEQUENCE</scope>
</reference>
<comment type="catalytic activity">
    <reaction evidence="7">
        <text>a ubiquinone + NADH + 5 H(+)(in) = a ubiquinol + NAD(+) + 4 H(+)(out)</text>
        <dbReference type="Rhea" id="RHEA:29091"/>
        <dbReference type="Rhea" id="RHEA-COMP:9565"/>
        <dbReference type="Rhea" id="RHEA-COMP:9566"/>
        <dbReference type="ChEBI" id="CHEBI:15378"/>
        <dbReference type="ChEBI" id="CHEBI:16389"/>
        <dbReference type="ChEBI" id="CHEBI:17976"/>
        <dbReference type="ChEBI" id="CHEBI:57540"/>
        <dbReference type="ChEBI" id="CHEBI:57945"/>
        <dbReference type="EC" id="7.1.1.2"/>
    </reaction>
</comment>
<gene>
    <name evidence="10" type="primary">ND5</name>
</gene>
<feature type="transmembrane region" description="Helical" evidence="8">
    <location>
        <begin position="55"/>
        <end position="71"/>
    </location>
</feature>
<evidence type="ECO:0000259" key="9">
    <source>
        <dbReference type="Pfam" id="PF00361"/>
    </source>
</evidence>
<dbReference type="PANTHER" id="PTHR42829:SF2">
    <property type="entry name" value="NADH-UBIQUINONE OXIDOREDUCTASE CHAIN 5"/>
    <property type="match status" value="1"/>
</dbReference>
<name>A0AAU8L2K8_9BILA</name>
<feature type="transmembrane region" description="Helical" evidence="8">
    <location>
        <begin position="202"/>
        <end position="220"/>
    </location>
</feature>
<evidence type="ECO:0000256" key="7">
    <source>
        <dbReference type="ARBA" id="ARBA00049551"/>
    </source>
</evidence>
<dbReference type="GO" id="GO:0042773">
    <property type="term" value="P:ATP synthesis coupled electron transport"/>
    <property type="evidence" value="ECO:0007669"/>
    <property type="project" value="InterPro"/>
</dbReference>
<dbReference type="PRINTS" id="PR01434">
    <property type="entry name" value="NADHDHGNASE5"/>
</dbReference>
<keyword evidence="3 8" id="KW-0812">Transmembrane</keyword>
<feature type="transmembrane region" description="Helical" evidence="8">
    <location>
        <begin position="142"/>
        <end position="164"/>
    </location>
</feature>
<comment type="subcellular location">
    <subcellularLocation>
        <location evidence="1">Membrane</location>
        <topology evidence="1">Multi-pass membrane protein</topology>
    </subcellularLocation>
</comment>
<dbReference type="Pfam" id="PF00361">
    <property type="entry name" value="Proton_antipo_M"/>
    <property type="match status" value="1"/>
</dbReference>
<dbReference type="GO" id="GO:0003954">
    <property type="term" value="F:NADH dehydrogenase activity"/>
    <property type="evidence" value="ECO:0007669"/>
    <property type="project" value="TreeGrafter"/>
</dbReference>
<feature type="transmembrane region" description="Helical" evidence="8">
    <location>
        <begin position="332"/>
        <end position="354"/>
    </location>
</feature>
<feature type="domain" description="NADH:quinone oxidoreductase/Mrp antiporter transmembrane" evidence="9">
    <location>
        <begin position="73"/>
        <end position="343"/>
    </location>
</feature>
<dbReference type="GO" id="GO:0015990">
    <property type="term" value="P:electron transport coupled proton transport"/>
    <property type="evidence" value="ECO:0007669"/>
    <property type="project" value="TreeGrafter"/>
</dbReference>
<dbReference type="AlphaFoldDB" id="A0AAU8L2K8"/>
<evidence type="ECO:0000256" key="4">
    <source>
        <dbReference type="ARBA" id="ARBA00022989"/>
    </source>
</evidence>
<organism evidence="10">
    <name type="scientific">Bryozoa sp</name>
    <dbReference type="NCBI Taxonomy" id="2813608"/>
    <lineage>
        <taxon>Eukaryota</taxon>
        <taxon>Metazoa</taxon>
        <taxon>Spiralia</taxon>
        <taxon>Lophotrochozoa</taxon>
        <taxon>Bryozoa</taxon>
    </lineage>
</organism>
<feature type="transmembrane region" description="Helical" evidence="8">
    <location>
        <begin position="118"/>
        <end position="136"/>
    </location>
</feature>
<sequence length="500" mass="56806">MILNLKLFQFEFFSIQMSFILDFYGMIFSVSVLIILFSILLFSTDYMIFEINKSFFFKLMLMFVLSMLLLINSSNMFWLLAGWDALGLFSFLLVIFYQSETSLSSGFITVITNRVGDAFLLCLMTMTSMTMIWSMSMEMNNLMSILLVLAAITKSAQIPFSSWLPRAMAAPTPVSALVHSSTLVTAGIFLLIRFYSSLNTDILFTLGSITCLISSINAIVEKDVKKIIALSTLSQLGVMMMSLGLNKPEIAFFHLIMHAFLKAMIFMCMGELIKKNNNNQDIRLYGNLFNNNSIISMYLMGGLMSLMGIPFMSGFFSKDAILEFLSLSNTNLFMMVMGWSSVLMTTFYSMVLFLELNKTSVLCEIDYKHNLITLLSMTLLFLFSLVSGALLSPFMKENFYFCMKLLKVLPLLLVFSGIILSLLTNLYSFSSYISYSLGFMNTISTWSNINQSKTLVLTNVIEMGWMEFPIISVKMFYFYLKTLNLSVSFLTIILTILILY</sequence>
<evidence type="ECO:0000256" key="1">
    <source>
        <dbReference type="ARBA" id="ARBA00004141"/>
    </source>
</evidence>
<feature type="transmembrane region" description="Helical" evidence="8">
    <location>
        <begin position="294"/>
        <end position="312"/>
    </location>
</feature>
<keyword evidence="4 8" id="KW-1133">Transmembrane helix</keyword>
<feature type="transmembrane region" description="Helical" evidence="8">
    <location>
        <begin position="176"/>
        <end position="196"/>
    </location>
</feature>
<feature type="transmembrane region" description="Helical" evidence="8">
    <location>
        <begin position="374"/>
        <end position="395"/>
    </location>
</feature>
<dbReference type="InterPro" id="IPR001750">
    <property type="entry name" value="ND/Mrp_TM"/>
</dbReference>
<protein>
    <recommendedName>
        <fullName evidence="2">NADH:ubiquinone reductase (H(+)-translocating)</fullName>
        <ecNumber evidence="2">7.1.1.2</ecNumber>
    </recommendedName>
    <alternativeName>
        <fullName evidence="6">NADH dehydrogenase subunit 5</fullName>
    </alternativeName>
</protein>
<geneLocation type="mitochondrion" evidence="10"/>
<feature type="transmembrane region" description="Helical" evidence="8">
    <location>
        <begin position="77"/>
        <end position="97"/>
    </location>
</feature>
<feature type="transmembrane region" description="Helical" evidence="8">
    <location>
        <begin position="251"/>
        <end position="273"/>
    </location>
</feature>
<dbReference type="InterPro" id="IPR003945">
    <property type="entry name" value="NU5C-like"/>
</dbReference>
<dbReference type="GO" id="GO:0008137">
    <property type="term" value="F:NADH dehydrogenase (ubiquinone) activity"/>
    <property type="evidence" value="ECO:0007669"/>
    <property type="project" value="UniProtKB-EC"/>
</dbReference>
<evidence type="ECO:0000256" key="3">
    <source>
        <dbReference type="ARBA" id="ARBA00022692"/>
    </source>
</evidence>
<proteinExistence type="predicted"/>
<evidence type="ECO:0000256" key="5">
    <source>
        <dbReference type="ARBA" id="ARBA00023136"/>
    </source>
</evidence>
<dbReference type="EC" id="7.1.1.2" evidence="2"/>
<accession>A0AAU8L2K8</accession>
<feature type="transmembrane region" description="Helical" evidence="8">
    <location>
        <begin position="407"/>
        <end position="427"/>
    </location>
</feature>
<dbReference type="PANTHER" id="PTHR42829">
    <property type="entry name" value="NADH-UBIQUINONE OXIDOREDUCTASE CHAIN 5"/>
    <property type="match status" value="1"/>
</dbReference>
<evidence type="ECO:0000256" key="6">
    <source>
        <dbReference type="ARBA" id="ARBA00031027"/>
    </source>
</evidence>
<keyword evidence="10" id="KW-0496">Mitochondrion</keyword>
<feature type="transmembrane region" description="Helical" evidence="8">
    <location>
        <begin position="227"/>
        <end position="245"/>
    </location>
</feature>
<feature type="transmembrane region" description="Helical" evidence="8">
    <location>
        <begin position="476"/>
        <end position="499"/>
    </location>
</feature>